<sequence>MLATNITDERYNVTVDARERIVEGEQMSMIDMLYRFGQPSTSDMEIEFANRAMVVETGAVVIAKEESSTVIIMGRGWKKLEKVVRMGLVLQQRVEFEA</sequence>
<organism evidence="1 2">
    <name type="scientific">Hibiscus sabdariffa</name>
    <name type="common">roselle</name>
    <dbReference type="NCBI Taxonomy" id="183260"/>
    <lineage>
        <taxon>Eukaryota</taxon>
        <taxon>Viridiplantae</taxon>
        <taxon>Streptophyta</taxon>
        <taxon>Embryophyta</taxon>
        <taxon>Tracheophyta</taxon>
        <taxon>Spermatophyta</taxon>
        <taxon>Magnoliopsida</taxon>
        <taxon>eudicotyledons</taxon>
        <taxon>Gunneridae</taxon>
        <taxon>Pentapetalae</taxon>
        <taxon>rosids</taxon>
        <taxon>malvids</taxon>
        <taxon>Malvales</taxon>
        <taxon>Malvaceae</taxon>
        <taxon>Malvoideae</taxon>
        <taxon>Hibiscus</taxon>
    </lineage>
</organism>
<proteinExistence type="predicted"/>
<evidence type="ECO:0000313" key="1">
    <source>
        <dbReference type="EMBL" id="KAK9007905.1"/>
    </source>
</evidence>
<keyword evidence="2" id="KW-1185">Reference proteome</keyword>
<protein>
    <submittedName>
        <fullName evidence="1">Uncharacterized protein</fullName>
    </submittedName>
</protein>
<reference evidence="1 2" key="1">
    <citation type="journal article" date="2024" name="G3 (Bethesda)">
        <title>Genome assembly of Hibiscus sabdariffa L. provides insights into metabolisms of medicinal natural products.</title>
        <authorList>
            <person name="Kim T."/>
        </authorList>
    </citation>
    <scope>NUCLEOTIDE SEQUENCE [LARGE SCALE GENOMIC DNA]</scope>
    <source>
        <strain evidence="1">TK-2024</strain>
        <tissue evidence="1">Old leaves</tissue>
    </source>
</reference>
<gene>
    <name evidence="1" type="ORF">V6N11_074819</name>
</gene>
<name>A0ABR2R4P2_9ROSI</name>
<dbReference type="EMBL" id="JBBPBN010000026">
    <property type="protein sequence ID" value="KAK9007905.1"/>
    <property type="molecule type" value="Genomic_DNA"/>
</dbReference>
<dbReference type="Proteomes" id="UP001396334">
    <property type="component" value="Unassembled WGS sequence"/>
</dbReference>
<accession>A0ABR2R4P2</accession>
<evidence type="ECO:0000313" key="2">
    <source>
        <dbReference type="Proteomes" id="UP001396334"/>
    </source>
</evidence>
<comment type="caution">
    <text evidence="1">The sequence shown here is derived from an EMBL/GenBank/DDBJ whole genome shotgun (WGS) entry which is preliminary data.</text>
</comment>